<dbReference type="EMBL" id="BMMQ01000002">
    <property type="protein sequence ID" value="GGO61710.1"/>
    <property type="molecule type" value="Genomic_DNA"/>
</dbReference>
<feature type="domain" description="Activator of Hsp90 ATPase homologue 1/2-like C-terminal" evidence="2">
    <location>
        <begin position="23"/>
        <end position="159"/>
    </location>
</feature>
<dbReference type="Proteomes" id="UP000638043">
    <property type="component" value="Unassembled WGS sequence"/>
</dbReference>
<evidence type="ECO:0000313" key="4">
    <source>
        <dbReference type="Proteomes" id="UP000638043"/>
    </source>
</evidence>
<name>A0ABQ2MYC1_9MICO</name>
<comment type="caution">
    <text evidence="3">The sequence shown here is derived from an EMBL/GenBank/DDBJ whole genome shotgun (WGS) entry which is preliminary data.</text>
</comment>
<dbReference type="Pfam" id="PF08327">
    <property type="entry name" value="AHSA1"/>
    <property type="match status" value="2"/>
</dbReference>
<dbReference type="Gene3D" id="3.30.530.20">
    <property type="match status" value="2"/>
</dbReference>
<evidence type="ECO:0000313" key="3">
    <source>
        <dbReference type="EMBL" id="GGO61710.1"/>
    </source>
</evidence>
<comment type="similarity">
    <text evidence="1">Belongs to the AHA1 family.</text>
</comment>
<gene>
    <name evidence="3" type="ORF">GCM10010910_10160</name>
</gene>
<evidence type="ECO:0000259" key="2">
    <source>
        <dbReference type="Pfam" id="PF08327"/>
    </source>
</evidence>
<reference evidence="4" key="1">
    <citation type="journal article" date="2019" name="Int. J. Syst. Evol. Microbiol.">
        <title>The Global Catalogue of Microorganisms (GCM) 10K type strain sequencing project: providing services to taxonomists for standard genome sequencing and annotation.</title>
        <authorList>
            <consortium name="The Broad Institute Genomics Platform"/>
            <consortium name="The Broad Institute Genome Sequencing Center for Infectious Disease"/>
            <person name="Wu L."/>
            <person name="Ma J."/>
        </authorList>
    </citation>
    <scope>NUCLEOTIDE SEQUENCE [LARGE SCALE GENOMIC DNA]</scope>
    <source>
        <strain evidence="4">CGMCC 4.7181</strain>
    </source>
</reference>
<dbReference type="SUPFAM" id="SSF55961">
    <property type="entry name" value="Bet v1-like"/>
    <property type="match status" value="2"/>
</dbReference>
<dbReference type="InterPro" id="IPR013538">
    <property type="entry name" value="ASHA1/2-like_C"/>
</dbReference>
<dbReference type="RefSeq" id="WP_188700291.1">
    <property type="nucleotide sequence ID" value="NZ_BMMQ01000002.1"/>
</dbReference>
<sequence length="323" mass="35869">MPITTIDVDHDALTLTIVAEFAAPKQRLWDAYADPRLIEQFWGPETYPARFLRHDMYPGGQSRYVMTGPDGDTSSGYWEFLAVDATDSFEVLDGFCGPDREPSRDMPSMRMQFRFEDAGEGSRAVMTTHFASLEELEQLVPMGMVEGTRSAMSQIDAVLADLSSFAADRPTLVQEISGTTVRISRVVRGSVSDVWRAHHDADLLRRWQLGPDGWEMTEVTPPADAGSSFAYRWAPLPGTEGEPFGIVGEVRESDPEHRIVHTERMEGFPGETVNEVTFTPVPEGTLLTYVITYGSQEERDAILATGMVDGMEASYARLDDVLS</sequence>
<evidence type="ECO:0000256" key="1">
    <source>
        <dbReference type="ARBA" id="ARBA00006817"/>
    </source>
</evidence>
<keyword evidence="4" id="KW-1185">Reference proteome</keyword>
<dbReference type="CDD" id="cd07814">
    <property type="entry name" value="SRPBCC_CalC_Aha1-like"/>
    <property type="match status" value="1"/>
</dbReference>
<accession>A0ABQ2MYC1</accession>
<protein>
    <recommendedName>
        <fullName evidence="2">Activator of Hsp90 ATPase homologue 1/2-like C-terminal domain-containing protein</fullName>
    </recommendedName>
</protein>
<dbReference type="InterPro" id="IPR023393">
    <property type="entry name" value="START-like_dom_sf"/>
</dbReference>
<feature type="domain" description="Activator of Hsp90 ATPase homologue 1/2-like C-terminal" evidence="2">
    <location>
        <begin position="190"/>
        <end position="322"/>
    </location>
</feature>
<proteinExistence type="inferred from homology"/>
<organism evidence="3 4">
    <name type="scientific">Microbacterium nanhaiense</name>
    <dbReference type="NCBI Taxonomy" id="1301026"/>
    <lineage>
        <taxon>Bacteria</taxon>
        <taxon>Bacillati</taxon>
        <taxon>Actinomycetota</taxon>
        <taxon>Actinomycetes</taxon>
        <taxon>Micrococcales</taxon>
        <taxon>Microbacteriaceae</taxon>
        <taxon>Microbacterium</taxon>
    </lineage>
</organism>